<gene>
    <name evidence="1" type="ORF">Pmar_PMAR000779</name>
</gene>
<evidence type="ECO:0000313" key="2">
    <source>
        <dbReference type="Proteomes" id="UP000007800"/>
    </source>
</evidence>
<accession>C5KXL0</accession>
<sequence>MGAQPLKRHDQFLAFFFSVKVETLLPGFPDGLAIGVTASTPDEIKTDIAAVGGDDGRPSIYVNQGKPLAKSAEDVLDTFIVGLRGRMYSPFWEHKSRHCEWSGTLENGLQGGSVVRSLVYS</sequence>
<keyword evidence="2" id="KW-1185">Reference proteome</keyword>
<dbReference type="Proteomes" id="UP000007800">
    <property type="component" value="Unassembled WGS sequence"/>
</dbReference>
<dbReference type="GeneID" id="9039044"/>
<organism evidence="2">
    <name type="scientific">Perkinsus marinus (strain ATCC 50983 / TXsc)</name>
    <dbReference type="NCBI Taxonomy" id="423536"/>
    <lineage>
        <taxon>Eukaryota</taxon>
        <taxon>Sar</taxon>
        <taxon>Alveolata</taxon>
        <taxon>Perkinsozoa</taxon>
        <taxon>Perkinsea</taxon>
        <taxon>Perkinsida</taxon>
        <taxon>Perkinsidae</taxon>
        <taxon>Perkinsus</taxon>
    </lineage>
</organism>
<protein>
    <submittedName>
        <fullName evidence="1">Uncharacterized protein</fullName>
    </submittedName>
</protein>
<dbReference type="InParanoid" id="C5KXL0"/>
<dbReference type="AlphaFoldDB" id="C5KXL0"/>
<evidence type="ECO:0000313" key="1">
    <source>
        <dbReference type="EMBL" id="EER10734.1"/>
    </source>
</evidence>
<dbReference type="OrthoDB" id="10544792at2759"/>
<reference evidence="1 2" key="1">
    <citation type="submission" date="2008-07" db="EMBL/GenBank/DDBJ databases">
        <authorList>
            <person name="El-Sayed N."/>
            <person name="Caler E."/>
            <person name="Inman J."/>
            <person name="Amedeo P."/>
            <person name="Hass B."/>
            <person name="Wortman J."/>
        </authorList>
    </citation>
    <scope>NUCLEOTIDE SEQUENCE [LARGE SCALE GENOMIC DNA]</scope>
    <source>
        <strain evidence="2">ATCC 50983 / TXsc</strain>
    </source>
</reference>
<proteinExistence type="predicted"/>
<name>C5KXL0_PERM5</name>
<dbReference type="RefSeq" id="XP_002778939.1">
    <property type="nucleotide sequence ID" value="XM_002778893.1"/>
</dbReference>
<dbReference type="EMBL" id="GG677256">
    <property type="protein sequence ID" value="EER10734.1"/>
    <property type="molecule type" value="Genomic_DNA"/>
</dbReference>